<reference evidence="6 7" key="1">
    <citation type="journal article" date="2021" name="Elife">
        <title>Chloroplast acquisition without the gene transfer in kleptoplastic sea slugs, Plakobranchus ocellatus.</title>
        <authorList>
            <person name="Maeda T."/>
            <person name="Takahashi S."/>
            <person name="Yoshida T."/>
            <person name="Shimamura S."/>
            <person name="Takaki Y."/>
            <person name="Nagai Y."/>
            <person name="Toyoda A."/>
            <person name="Suzuki Y."/>
            <person name="Arimoto A."/>
            <person name="Ishii H."/>
            <person name="Satoh N."/>
            <person name="Nishiyama T."/>
            <person name="Hasebe M."/>
            <person name="Maruyama T."/>
            <person name="Minagawa J."/>
            <person name="Obokata J."/>
            <person name="Shigenobu S."/>
        </authorList>
    </citation>
    <scope>NUCLEOTIDE SEQUENCE [LARGE SCALE GENOMIC DNA]</scope>
</reference>
<evidence type="ECO:0000313" key="6">
    <source>
        <dbReference type="EMBL" id="GFO14641.1"/>
    </source>
</evidence>
<feature type="region of interest" description="Disordered" evidence="4">
    <location>
        <begin position="218"/>
        <end position="386"/>
    </location>
</feature>
<dbReference type="PANTHER" id="PTHR46171">
    <property type="entry name" value="GH10160P"/>
    <property type="match status" value="1"/>
</dbReference>
<dbReference type="AlphaFoldDB" id="A0AAV4B753"/>
<gene>
    <name evidence="6" type="ORF">PoB_004114600</name>
</gene>
<keyword evidence="1 3" id="KW-0479">Metal-binding</keyword>
<feature type="compositionally biased region" description="Polar residues" evidence="4">
    <location>
        <begin position="361"/>
        <end position="383"/>
    </location>
</feature>
<dbReference type="Pfam" id="PF13639">
    <property type="entry name" value="zf-RING_2"/>
    <property type="match status" value="1"/>
</dbReference>
<dbReference type="Proteomes" id="UP000735302">
    <property type="component" value="Unassembled WGS sequence"/>
</dbReference>
<dbReference type="InterPro" id="IPR013083">
    <property type="entry name" value="Znf_RING/FYVE/PHD"/>
</dbReference>
<dbReference type="PROSITE" id="PS50089">
    <property type="entry name" value="ZF_RING_2"/>
    <property type="match status" value="1"/>
</dbReference>
<feature type="compositionally biased region" description="Polar residues" evidence="4">
    <location>
        <begin position="274"/>
        <end position="302"/>
    </location>
</feature>
<evidence type="ECO:0000256" key="3">
    <source>
        <dbReference type="PROSITE-ProRule" id="PRU00175"/>
    </source>
</evidence>
<evidence type="ECO:0000256" key="1">
    <source>
        <dbReference type="ARBA" id="ARBA00022771"/>
    </source>
</evidence>
<feature type="compositionally biased region" description="Basic and acidic residues" evidence="4">
    <location>
        <begin position="1"/>
        <end position="11"/>
    </location>
</feature>
<comment type="caution">
    <text evidence="6">The sequence shown here is derived from an EMBL/GenBank/DDBJ whole genome shotgun (WGS) entry which is preliminary data.</text>
</comment>
<evidence type="ECO:0000259" key="5">
    <source>
        <dbReference type="PROSITE" id="PS50089"/>
    </source>
</evidence>
<organism evidence="6 7">
    <name type="scientific">Plakobranchus ocellatus</name>
    <dbReference type="NCBI Taxonomy" id="259542"/>
    <lineage>
        <taxon>Eukaryota</taxon>
        <taxon>Metazoa</taxon>
        <taxon>Spiralia</taxon>
        <taxon>Lophotrochozoa</taxon>
        <taxon>Mollusca</taxon>
        <taxon>Gastropoda</taxon>
        <taxon>Heterobranchia</taxon>
        <taxon>Euthyneura</taxon>
        <taxon>Panpulmonata</taxon>
        <taxon>Sacoglossa</taxon>
        <taxon>Placobranchoidea</taxon>
        <taxon>Plakobranchidae</taxon>
        <taxon>Plakobranchus</taxon>
    </lineage>
</organism>
<evidence type="ECO:0000256" key="2">
    <source>
        <dbReference type="ARBA" id="ARBA00022833"/>
    </source>
</evidence>
<dbReference type="InterPro" id="IPR001841">
    <property type="entry name" value="Znf_RING"/>
</dbReference>
<accession>A0AAV4B753</accession>
<dbReference type="EMBL" id="BLXT01004580">
    <property type="protein sequence ID" value="GFO14641.1"/>
    <property type="molecule type" value="Genomic_DNA"/>
</dbReference>
<dbReference type="GO" id="GO:0016567">
    <property type="term" value="P:protein ubiquitination"/>
    <property type="evidence" value="ECO:0007669"/>
    <property type="project" value="TreeGrafter"/>
</dbReference>
<dbReference type="GO" id="GO:0008270">
    <property type="term" value="F:zinc ion binding"/>
    <property type="evidence" value="ECO:0007669"/>
    <property type="project" value="UniProtKB-KW"/>
</dbReference>
<sequence>MDPHRRGHPSDSPDYIEEQQSPPPNRSSGESVPTSKLISWVIYKDSFQRQHHSNQSKQVVQIKICNDPHCLLRYEFKHYVIEMTTQHYLVQVHPEQFFPVYSDHRSRLLQQTPGVSRGIRYRRLAEADVRCRVVSRPPFASAVLQNLKYHLAATEAVASAARLETSDQCEMAVLMSEWHDYDPALAQSRPQTLQEPAIQAMPIDSLGHEAIIQTQPVTPEQHNTHQARAQSQPTNLQQPPVQPDLPNSSGRYEVVTRTQPVNPAPHHPRPARAQSQPTNLHDSSVQPDLPNSSGQYETITETQPVTPAPHHPRPAHAQSQPTNLHDSSVQPNLPNSSGQYETITETQPVTPAPHHLHPARAQSQPTNWQETPVQPDLPNSSGQYEAMTQARSLTVRSAHRNQSQQPTTTASPVDDSCLKNYILDLLILIVRVYLLPPPEERDYWDAMQAEQSEEIRQKFANLQIIPGNTLGVGKVRQFWRDTERSQSDQNSCVICMNEFEDKQLLRALPCFHEFHVECVDRWLMTNHTCPICRHDVTGCVQE</sequence>
<keyword evidence="7" id="KW-1185">Reference proteome</keyword>
<keyword evidence="1 3" id="KW-0863">Zinc-finger</keyword>
<evidence type="ECO:0000256" key="4">
    <source>
        <dbReference type="SAM" id="MobiDB-lite"/>
    </source>
</evidence>
<dbReference type="SMART" id="SM00184">
    <property type="entry name" value="RING"/>
    <property type="match status" value="1"/>
</dbReference>
<feature type="region of interest" description="Disordered" evidence="4">
    <location>
        <begin position="1"/>
        <end position="32"/>
    </location>
</feature>
<dbReference type="GO" id="GO:0061630">
    <property type="term" value="F:ubiquitin protein ligase activity"/>
    <property type="evidence" value="ECO:0007669"/>
    <property type="project" value="TreeGrafter"/>
</dbReference>
<dbReference type="FunFam" id="3.30.40.10:FF:000388">
    <property type="entry name" value="Putative RING zinc finger domain superfamily protein"/>
    <property type="match status" value="1"/>
</dbReference>
<keyword evidence="2" id="KW-0862">Zinc</keyword>
<protein>
    <submittedName>
        <fullName evidence="6">E3 ubiquitin-protein ligase rnf38</fullName>
    </submittedName>
</protein>
<dbReference type="PANTHER" id="PTHR46171:SF3">
    <property type="entry name" value="GH10160P"/>
    <property type="match status" value="1"/>
</dbReference>
<proteinExistence type="predicted"/>
<dbReference type="CDD" id="cd16472">
    <property type="entry name" value="RING-H2_RNF38-like"/>
    <property type="match status" value="1"/>
</dbReference>
<name>A0AAV4B753_9GAST</name>
<feature type="domain" description="RING-type" evidence="5">
    <location>
        <begin position="492"/>
        <end position="533"/>
    </location>
</feature>
<dbReference type="Gene3D" id="3.30.40.10">
    <property type="entry name" value="Zinc/RING finger domain, C3HC4 (zinc finger)"/>
    <property type="match status" value="1"/>
</dbReference>
<dbReference type="SUPFAM" id="SSF57850">
    <property type="entry name" value="RING/U-box"/>
    <property type="match status" value="1"/>
</dbReference>
<feature type="compositionally biased region" description="Polar residues" evidence="4">
    <location>
        <begin position="218"/>
        <end position="261"/>
    </location>
</feature>
<evidence type="ECO:0000313" key="7">
    <source>
        <dbReference type="Proteomes" id="UP000735302"/>
    </source>
</evidence>
<feature type="compositionally biased region" description="Polar residues" evidence="4">
    <location>
        <begin position="322"/>
        <end position="349"/>
    </location>
</feature>